<dbReference type="GO" id="GO:0051014">
    <property type="term" value="P:actin filament severing"/>
    <property type="evidence" value="ECO:0007669"/>
    <property type="project" value="TreeGrafter"/>
</dbReference>
<feature type="compositionally biased region" description="Polar residues" evidence="4">
    <location>
        <begin position="139"/>
        <end position="150"/>
    </location>
</feature>
<feature type="compositionally biased region" description="Polar residues" evidence="4">
    <location>
        <begin position="231"/>
        <end position="240"/>
    </location>
</feature>
<keyword evidence="2" id="KW-0117">Actin capping</keyword>
<feature type="compositionally biased region" description="Low complexity" evidence="4">
    <location>
        <begin position="586"/>
        <end position="602"/>
    </location>
</feature>
<dbReference type="SUPFAM" id="SSF47050">
    <property type="entry name" value="VHP, Villin headpiece domain"/>
    <property type="match status" value="1"/>
</dbReference>
<dbReference type="OrthoDB" id="28894at2759"/>
<dbReference type="InterPro" id="IPR029006">
    <property type="entry name" value="ADF-H/Gelsolin-like_dom_sf"/>
</dbReference>
<feature type="compositionally biased region" description="Basic and acidic residues" evidence="4">
    <location>
        <begin position="681"/>
        <end position="693"/>
    </location>
</feature>
<dbReference type="PANTHER" id="PTHR11977">
    <property type="entry name" value="VILLIN"/>
    <property type="match status" value="1"/>
</dbReference>
<dbReference type="InterPro" id="IPR007122">
    <property type="entry name" value="Villin/Gelsolin"/>
</dbReference>
<feature type="compositionally biased region" description="Basic and acidic residues" evidence="4">
    <location>
        <begin position="1180"/>
        <end position="1193"/>
    </location>
</feature>
<accession>A0A2B4S846</accession>
<dbReference type="Gene3D" id="3.40.20.10">
    <property type="entry name" value="Severin"/>
    <property type="match status" value="5"/>
</dbReference>
<dbReference type="SMART" id="SM00153">
    <property type="entry name" value="VHP"/>
    <property type="match status" value="1"/>
</dbReference>
<feature type="region of interest" description="Disordered" evidence="4">
    <location>
        <begin position="1"/>
        <end position="750"/>
    </location>
</feature>
<evidence type="ECO:0000313" key="6">
    <source>
        <dbReference type="EMBL" id="PFX25556.1"/>
    </source>
</evidence>
<dbReference type="Gene3D" id="1.10.950.10">
    <property type="entry name" value="Villin headpiece domain"/>
    <property type="match status" value="1"/>
</dbReference>
<gene>
    <name evidence="6" type="primary">Svil</name>
    <name evidence="6" type="ORF">AWC38_SpisGene9821</name>
</gene>
<dbReference type="GO" id="GO:0005737">
    <property type="term" value="C:cytoplasm"/>
    <property type="evidence" value="ECO:0007669"/>
    <property type="project" value="TreeGrafter"/>
</dbReference>
<name>A0A2B4S846_STYPI</name>
<feature type="compositionally biased region" description="Basic and acidic residues" evidence="4">
    <location>
        <begin position="1208"/>
        <end position="1254"/>
    </location>
</feature>
<dbReference type="GO" id="GO:0051016">
    <property type="term" value="P:barbed-end actin filament capping"/>
    <property type="evidence" value="ECO:0007669"/>
    <property type="project" value="TreeGrafter"/>
</dbReference>
<evidence type="ECO:0000256" key="1">
    <source>
        <dbReference type="ARBA" id="ARBA00008418"/>
    </source>
</evidence>
<feature type="compositionally biased region" description="Basic and acidic residues" evidence="4">
    <location>
        <begin position="1116"/>
        <end position="1134"/>
    </location>
</feature>
<feature type="compositionally biased region" description="Low complexity" evidence="4">
    <location>
        <begin position="328"/>
        <end position="346"/>
    </location>
</feature>
<feature type="compositionally biased region" description="Basic and acidic residues" evidence="4">
    <location>
        <begin position="1320"/>
        <end position="1344"/>
    </location>
</feature>
<comment type="caution">
    <text evidence="6">The sequence shown here is derived from an EMBL/GenBank/DDBJ whole genome shotgun (WGS) entry which is preliminary data.</text>
</comment>
<dbReference type="InterPro" id="IPR036886">
    <property type="entry name" value="Villin_headpiece_dom_sf"/>
</dbReference>
<sequence length="2318" mass="259157">MSYRYKDSQSQPSSLPRRYFSLPKNYSSTGSDNGKDLSHSKRYRHLSASSASSSVTPSAQSTRYGSLRTYGASTNSSISEDIKKPTSRRASSSSVTSRSAGSSVGPRKSSYGSSLSSSVSSTTRDTTSSYSSKHVSSIPHRTSGSSSIGADSNWMPGGAPVRQRSSITLRETQPVWGPEGPPVRQYSSGSLRDSPFTMPSRRSYSSSKGSTDSETRTLSSRKSGPVEILSVNPTSASNVQDKGYNESEETERVSHRRKLHPTESTSTRRTSAPSVQYAGSVELKMDNPASPTSPTSPKSPKSPTVSYSGSIPLKDSQSSKSEASITNSSRRGSASSDNRAASSDSNNGDEIESSAARDISLLSREIASVYEGSLTRSDSRKAKVKILSQKEGSIESKRSRKNSKQEMQNEIQQSDKEKITVSEKSSREQSPGSDTGLKFKKSHKRSASTGSTPSKEDKKSKPVRKISGIFSRKKSRESTDSEDDEERLQRKGSRIFSRKGSKDSEKGFSSSSPPLSPKTPLKRKNSGPGRLFSFSSDPKTTPEMPRKFSVPGKYFATKESKSGGESSDLESEGPRSSRPPVKRRVSMPGMLSLPRSSSAERSSGGGHRLSPDPAVDSALLQQRRSNFKKAQSFDVQSDKAKNSMLSKLKFWDHHKKDKSPDSRNSTSPEDGRSRSVSPAEETTRKISMEERSENTASQSRRSRERTMKKKPSQENVLANVRAPLKSDVAQESSGLEKSQVSPKVTSSGLETNILKKSISRDPNVQYVGPVETSTTSELWARKKAQYRVNSVEKQTECTVKTSGNSAHAGESERSDVKRAEIVLSEANDNSSRDTVSKLRERRRRRREDRERFFAGLEPGKNSTNGPAETIQKGPIPVEPVGKDVKQNKLEGRKISSSNKPEDKSGKITIERRTDQQNGQIPKKSILRNGKPRHQTIASAVHKDIIADLIRENGLKTTSNAEVKIPSVAELREKFLISKDDAKVVPPRPILKLDDRPHSICGEILSPTEMKKFEDITFSLARKVSSEADNLNRKLSNGGDGSLSKPDAQWKTPAGANEKKSPLSSPRVKSKVKKEKKVKNAMKENEQVGEEPGSPESDSLKKKRGSKKKRKKSIFGSEKEKGKEGNKDHEVKPPEEDTDLPQHGAVSAAIKAMFLRKPYTSEKIKISRKQRAKTVPINQTENRDMGQSEMESRERKKSVPTLTAVQKSPDMKAKSVKVEKKIEKDEKIERKEIMEDLEKETEKADEKENSGKDVELQQIEDLEQEPVKEKKSLKKPSKSKSKRKLSTTLKPFSMMNTKSESNLAQRFDFVAVDIPLDGEPELEKEKENETQSIEDKNDEPTKEEAPPGSSQRGRRPSVLEEGLKEFYDSTTIGEKEESRESNAREITLEDLDAVSGQTTEKLTSLAGDKMKIRPKRHHRSTTNPVKNLQQRNDVRTETEVERPRIEKKQVTSEHPVIKRKKKKYKDPDNLWRRHTLDLAASALAGLASTEDFTKVRLRKTAGPEEKEKDEYRGIKPIMLIHIKGRRHLQVRLVEPSLKSLNSGDCFALVTEKDLFSWIGKDSNPYEKAKVTEIVSKIKTKNELNCKARDIVTIEEGDMDFNAALDKFANILSGDPGSNPARDAQEMAKDEEYEKGVVKGNMVYKIHWTDPPTLMPVETMCGRIPQVSIFDTKEVFIFDFGSELYVWNGQQSLSGQRKSAFALAKQLYGEPFKPYAKNYDPIYPYGEPENCTKLDNKVSTGRPPWTLFARLHEKAETILFREKFLDWPDPTKIIRMKGHPSMLELAPTPPPVELKPCDAKSMLKSPPPLPSQMFEGTNVGRGNGIPTVWVGDIYKEGNLVTTVGLTVWHINEYRNFEVQPAQHGHFHSGEGYVIRWAYFVLADRIVKDRKSRCRSTVAGRVRCAYFFWQGNDCSVNEKGAAAIMAVELDEEKGPQVRVVQGKETPVFLNLFKGGMIIHTGSLPKSWYDTETKNMVDDNTAKFTDTSETRLYVIRNEEPGEACLNQVKANSYSLRSRTSLVLVSRREAHIYLWHGCKSSEDSRATAKAAAKKVQERKSVDCNMAGIAAFSLSEIEEGNEPEEFWKVIGGKKYYCSLAHDPSKHNYQPRLFELSSATGKFTASEVLCPSRSEPKLCPFPFLQEDLYTAKQPGLFIVDGYYEVYVWEGWMPEDDDDVRTGSGRQRWDRDRKLAMETALSYAKEAGKRVSHRVHVVYAGMEPMTFKVLFPYWNETPDVIKIQKLDGKQPNTKHSASDLLQQFTKDFYTLAELQKIPPPQGVDPAKLEVYLSDDDFKEIFKMEKEAFSKLPGWKQINLKKAVGLF</sequence>
<dbReference type="GO" id="GO:0051015">
    <property type="term" value="F:actin filament binding"/>
    <property type="evidence" value="ECO:0007669"/>
    <property type="project" value="InterPro"/>
</dbReference>
<protein>
    <submittedName>
        <fullName evidence="6">Supervillin</fullName>
    </submittedName>
</protein>
<feature type="compositionally biased region" description="Polar residues" evidence="4">
    <location>
        <begin position="262"/>
        <end position="274"/>
    </location>
</feature>
<feature type="compositionally biased region" description="Low complexity" evidence="4">
    <location>
        <begin position="88"/>
        <end position="137"/>
    </location>
</feature>
<feature type="compositionally biased region" description="Basic residues" evidence="4">
    <location>
        <begin position="490"/>
        <end position="499"/>
    </location>
</feature>
<feature type="compositionally biased region" description="Polar residues" evidence="4">
    <location>
        <begin position="1293"/>
        <end position="1303"/>
    </location>
</feature>
<comment type="similarity">
    <text evidence="1">Belongs to the villin/gelsolin family.</text>
</comment>
<reference evidence="7" key="1">
    <citation type="journal article" date="2017" name="bioRxiv">
        <title>Comparative analysis of the genomes of Stylophora pistillata and Acropora digitifera provides evidence for extensive differences between species of corals.</title>
        <authorList>
            <person name="Voolstra C.R."/>
            <person name="Li Y."/>
            <person name="Liew Y.J."/>
            <person name="Baumgarten S."/>
            <person name="Zoccola D."/>
            <person name="Flot J.-F."/>
            <person name="Tambutte S."/>
            <person name="Allemand D."/>
            <person name="Aranda M."/>
        </authorList>
    </citation>
    <scope>NUCLEOTIDE SEQUENCE [LARGE SCALE GENOMIC DNA]</scope>
</reference>
<dbReference type="EMBL" id="LSMT01000148">
    <property type="protein sequence ID" value="PFX25556.1"/>
    <property type="molecule type" value="Genomic_DNA"/>
</dbReference>
<feature type="compositionally biased region" description="Basic and acidic residues" evidence="4">
    <location>
        <begin position="880"/>
        <end position="914"/>
    </location>
</feature>
<feature type="compositionally biased region" description="Basic residues" evidence="4">
    <location>
        <begin position="1100"/>
        <end position="1112"/>
    </location>
</feature>
<dbReference type="Pfam" id="PF00626">
    <property type="entry name" value="Gelsolin"/>
    <property type="match status" value="1"/>
</dbReference>
<dbReference type="InterPro" id="IPR036180">
    <property type="entry name" value="Gelsolin-like_dom_sf"/>
</dbReference>
<dbReference type="PANTHER" id="PTHR11977:SF45">
    <property type="entry name" value="SUPERVILLIN"/>
    <property type="match status" value="1"/>
</dbReference>
<dbReference type="GO" id="GO:0008154">
    <property type="term" value="P:actin polymerization or depolymerization"/>
    <property type="evidence" value="ECO:0007669"/>
    <property type="project" value="TreeGrafter"/>
</dbReference>
<feature type="compositionally biased region" description="Low complexity" evidence="4">
    <location>
        <begin position="290"/>
        <end position="304"/>
    </location>
</feature>
<feature type="region of interest" description="Disordered" evidence="4">
    <location>
        <begin position="1431"/>
        <end position="1460"/>
    </location>
</feature>
<feature type="compositionally biased region" description="Basic and acidic residues" evidence="4">
    <location>
        <begin position="1431"/>
        <end position="1450"/>
    </location>
</feature>
<feature type="compositionally biased region" description="Basic residues" evidence="4">
    <location>
        <begin position="1270"/>
        <end position="1284"/>
    </location>
</feature>
<feature type="compositionally biased region" description="Polar residues" evidence="4">
    <location>
        <begin position="793"/>
        <end position="805"/>
    </location>
</feature>
<dbReference type="InterPro" id="IPR003128">
    <property type="entry name" value="Villin_headpiece"/>
</dbReference>
<dbReference type="Pfam" id="PF02209">
    <property type="entry name" value="VHP"/>
    <property type="match status" value="1"/>
</dbReference>
<keyword evidence="7" id="KW-1185">Reference proteome</keyword>
<proteinExistence type="inferred from homology"/>
<feature type="compositionally biased region" description="Basic and acidic residues" evidence="4">
    <location>
        <begin position="413"/>
        <end position="427"/>
    </location>
</feature>
<evidence type="ECO:0000259" key="5">
    <source>
        <dbReference type="PROSITE" id="PS51089"/>
    </source>
</evidence>
<feature type="compositionally biased region" description="Polar residues" evidence="4">
    <location>
        <begin position="305"/>
        <end position="327"/>
    </location>
</feature>
<feature type="region of interest" description="Disordered" evidence="4">
    <location>
        <begin position="1030"/>
        <end position="1304"/>
    </location>
</feature>
<dbReference type="GO" id="GO:0015629">
    <property type="term" value="C:actin cytoskeleton"/>
    <property type="evidence" value="ECO:0007669"/>
    <property type="project" value="TreeGrafter"/>
</dbReference>
<dbReference type="SUPFAM" id="SSF55753">
    <property type="entry name" value="Actin depolymerizing proteins"/>
    <property type="match status" value="4"/>
</dbReference>
<feature type="compositionally biased region" description="Basic residues" evidence="4">
    <location>
        <begin position="1067"/>
        <end position="1079"/>
    </location>
</feature>
<evidence type="ECO:0000256" key="3">
    <source>
        <dbReference type="ARBA" id="ARBA00023203"/>
    </source>
</evidence>
<dbReference type="SUPFAM" id="SSF82754">
    <property type="entry name" value="C-terminal, gelsolin-like domain of Sec23/24"/>
    <property type="match status" value="1"/>
</dbReference>
<feature type="compositionally biased region" description="Basic and acidic residues" evidence="4">
    <location>
        <begin position="809"/>
        <end position="820"/>
    </location>
</feature>
<feature type="compositionally biased region" description="Basic residues" evidence="4">
    <location>
        <begin position="700"/>
        <end position="710"/>
    </location>
</feature>
<feature type="region of interest" description="Disordered" evidence="4">
    <location>
        <begin position="1317"/>
        <end position="1398"/>
    </location>
</feature>
<dbReference type="InterPro" id="IPR007123">
    <property type="entry name" value="Gelsolin-like_dom"/>
</dbReference>
<evidence type="ECO:0000313" key="7">
    <source>
        <dbReference type="Proteomes" id="UP000225706"/>
    </source>
</evidence>
<dbReference type="Proteomes" id="UP000225706">
    <property type="component" value="Unassembled WGS sequence"/>
</dbReference>
<feature type="region of interest" description="Disordered" evidence="4">
    <location>
        <begin position="793"/>
        <end position="925"/>
    </location>
</feature>
<feature type="compositionally biased region" description="Low complexity" evidence="4">
    <location>
        <begin position="47"/>
        <end position="61"/>
    </location>
</feature>
<evidence type="ECO:0000256" key="4">
    <source>
        <dbReference type="SAM" id="MobiDB-lite"/>
    </source>
</evidence>
<dbReference type="GO" id="GO:0005546">
    <property type="term" value="F:phosphatidylinositol-4,5-bisphosphate binding"/>
    <property type="evidence" value="ECO:0007669"/>
    <property type="project" value="TreeGrafter"/>
</dbReference>
<organism evidence="6 7">
    <name type="scientific">Stylophora pistillata</name>
    <name type="common">Smooth cauliflower coral</name>
    <dbReference type="NCBI Taxonomy" id="50429"/>
    <lineage>
        <taxon>Eukaryota</taxon>
        <taxon>Metazoa</taxon>
        <taxon>Cnidaria</taxon>
        <taxon>Anthozoa</taxon>
        <taxon>Hexacorallia</taxon>
        <taxon>Scleractinia</taxon>
        <taxon>Astrocoeniina</taxon>
        <taxon>Pocilloporidae</taxon>
        <taxon>Stylophora</taxon>
    </lineage>
</organism>
<dbReference type="PROSITE" id="PS51089">
    <property type="entry name" value="HP"/>
    <property type="match status" value="1"/>
</dbReference>
<feature type="compositionally biased region" description="Low complexity" evidence="4">
    <location>
        <begin position="197"/>
        <end position="212"/>
    </location>
</feature>
<feature type="domain" description="HP" evidence="5">
    <location>
        <begin position="2255"/>
        <end position="2318"/>
    </location>
</feature>
<dbReference type="SMART" id="SM00262">
    <property type="entry name" value="GEL"/>
    <property type="match status" value="4"/>
</dbReference>
<keyword evidence="3" id="KW-0009">Actin-binding</keyword>
<evidence type="ECO:0000256" key="2">
    <source>
        <dbReference type="ARBA" id="ARBA00022467"/>
    </source>
</evidence>
<feature type="compositionally biased region" description="Basic and acidic residues" evidence="4">
    <location>
        <begin position="1356"/>
        <end position="1386"/>
    </location>
</feature>
<feature type="compositionally biased region" description="Polar residues" evidence="4">
    <location>
        <begin position="729"/>
        <end position="750"/>
    </location>
</feature>